<sequence>MLYGLILNRTKRDKPSVSGEAAVELAPQLGRPIKVSHVKAKSSDYRAQLHTTSFTQIERYFKPLHVPQIPLIAQQMHVALNALKSISLVHADIKPDVMFINHQSQSQNEAVDINEPSSTAILEEANTTPATADRTAASNNNTPTERAGLGGATAAETEDKLPRMDEAIPSASGSLDCEDNNSTEEKDTGFVEVKTRGKYIKRILRFFYDS</sequence>
<keyword evidence="2" id="KW-0238">DNA-binding</keyword>
<dbReference type="Gene3D" id="1.10.510.10">
    <property type="entry name" value="Transferase(Phosphotransferase) domain 1"/>
    <property type="match status" value="1"/>
</dbReference>
<dbReference type="AlphaFoldDB" id="A0AAD3QXR2"/>
<organism evidence="2 3">
    <name type="scientific">Lates japonicus</name>
    <name type="common">Japanese lates</name>
    <dbReference type="NCBI Taxonomy" id="270547"/>
    <lineage>
        <taxon>Eukaryota</taxon>
        <taxon>Metazoa</taxon>
        <taxon>Chordata</taxon>
        <taxon>Craniata</taxon>
        <taxon>Vertebrata</taxon>
        <taxon>Euteleostomi</taxon>
        <taxon>Actinopterygii</taxon>
        <taxon>Neopterygii</taxon>
        <taxon>Teleostei</taxon>
        <taxon>Neoteleostei</taxon>
        <taxon>Acanthomorphata</taxon>
        <taxon>Carangaria</taxon>
        <taxon>Carangaria incertae sedis</taxon>
        <taxon>Centropomidae</taxon>
        <taxon>Lates</taxon>
    </lineage>
</organism>
<accession>A0AAD3QXR2</accession>
<keyword evidence="2" id="KW-0808">Transferase</keyword>
<dbReference type="EMBL" id="BRZM01000006">
    <property type="protein sequence ID" value="GLD48632.1"/>
    <property type="molecule type" value="Genomic_DNA"/>
</dbReference>
<feature type="region of interest" description="Disordered" evidence="1">
    <location>
        <begin position="126"/>
        <end position="162"/>
    </location>
</feature>
<keyword evidence="3" id="KW-1185">Reference proteome</keyword>
<dbReference type="InterPro" id="IPR011009">
    <property type="entry name" value="Kinase-like_dom_sf"/>
</dbReference>
<dbReference type="SUPFAM" id="SSF56112">
    <property type="entry name" value="Protein kinase-like (PK-like)"/>
    <property type="match status" value="1"/>
</dbReference>
<name>A0AAD3QXR2_LATJO</name>
<comment type="caution">
    <text evidence="2">The sequence shown here is derived from an EMBL/GenBank/DDBJ whole genome shotgun (WGS) entry which is preliminary data.</text>
</comment>
<dbReference type="GO" id="GO:0016301">
    <property type="term" value="F:kinase activity"/>
    <property type="evidence" value="ECO:0007669"/>
    <property type="project" value="UniProtKB-KW"/>
</dbReference>
<gene>
    <name evidence="2" type="ORF">AKAME5_000257700</name>
</gene>
<evidence type="ECO:0000256" key="1">
    <source>
        <dbReference type="SAM" id="MobiDB-lite"/>
    </source>
</evidence>
<reference evidence="2" key="1">
    <citation type="submission" date="2022-08" db="EMBL/GenBank/DDBJ databases">
        <title>Genome sequencing of akame (Lates japonicus).</title>
        <authorList>
            <person name="Hashiguchi Y."/>
            <person name="Takahashi H."/>
        </authorList>
    </citation>
    <scope>NUCLEOTIDE SEQUENCE</scope>
    <source>
        <strain evidence="2">Kochi</strain>
    </source>
</reference>
<feature type="compositionally biased region" description="Polar residues" evidence="1">
    <location>
        <begin position="126"/>
        <end position="143"/>
    </location>
</feature>
<evidence type="ECO:0000313" key="3">
    <source>
        <dbReference type="Proteomes" id="UP001279410"/>
    </source>
</evidence>
<keyword evidence="2" id="KW-0418">Kinase</keyword>
<proteinExistence type="predicted"/>
<protein>
    <submittedName>
        <fullName evidence="2">Homeodomain-interacting protein kinase 3-like isoform X1</fullName>
    </submittedName>
</protein>
<keyword evidence="2" id="KW-0371">Homeobox</keyword>
<dbReference type="GO" id="GO:0003677">
    <property type="term" value="F:DNA binding"/>
    <property type="evidence" value="ECO:0007669"/>
    <property type="project" value="UniProtKB-KW"/>
</dbReference>
<feature type="compositionally biased region" description="Low complexity" evidence="1">
    <location>
        <begin position="144"/>
        <end position="155"/>
    </location>
</feature>
<evidence type="ECO:0000313" key="2">
    <source>
        <dbReference type="EMBL" id="GLD48632.1"/>
    </source>
</evidence>
<dbReference type="Proteomes" id="UP001279410">
    <property type="component" value="Unassembled WGS sequence"/>
</dbReference>